<keyword evidence="3" id="KW-1185">Reference proteome</keyword>
<accession>A0ABV9SVF9</accession>
<evidence type="ECO:0000256" key="1">
    <source>
        <dbReference type="SAM" id="Phobius"/>
    </source>
</evidence>
<dbReference type="EMBL" id="JBHSJJ010000001">
    <property type="protein sequence ID" value="MFC4870360.1"/>
    <property type="molecule type" value="Genomic_DNA"/>
</dbReference>
<dbReference type="Proteomes" id="UP001595818">
    <property type="component" value="Unassembled WGS sequence"/>
</dbReference>
<keyword evidence="1" id="KW-0812">Transmembrane</keyword>
<keyword evidence="1" id="KW-1133">Transmembrane helix</keyword>
<reference evidence="3" key="1">
    <citation type="journal article" date="2019" name="Int. J. Syst. Evol. Microbiol.">
        <title>The Global Catalogue of Microorganisms (GCM) 10K type strain sequencing project: providing services to taxonomists for standard genome sequencing and annotation.</title>
        <authorList>
            <consortium name="The Broad Institute Genomics Platform"/>
            <consortium name="The Broad Institute Genome Sequencing Center for Infectious Disease"/>
            <person name="Wu L."/>
            <person name="Ma J."/>
        </authorList>
    </citation>
    <scope>NUCLEOTIDE SEQUENCE [LARGE SCALE GENOMIC DNA]</scope>
    <source>
        <strain evidence="3">CGMCC 4.7466</strain>
    </source>
</reference>
<gene>
    <name evidence="2" type="ORF">ACFPFU_01595</name>
</gene>
<protein>
    <submittedName>
        <fullName evidence="2">Magnesium citrate secondary transporter</fullName>
    </submittedName>
</protein>
<feature type="transmembrane region" description="Helical" evidence="1">
    <location>
        <begin position="96"/>
        <end position="114"/>
    </location>
</feature>
<proteinExistence type="predicted"/>
<evidence type="ECO:0000313" key="2">
    <source>
        <dbReference type="EMBL" id="MFC4870360.1"/>
    </source>
</evidence>
<evidence type="ECO:0000313" key="3">
    <source>
        <dbReference type="Proteomes" id="UP001595818"/>
    </source>
</evidence>
<name>A0ABV9SVF9_9BACT</name>
<sequence>MSVIKNPFFLLPCLLFWINQYFEKTQGTFIPIVHSYLDDLLAMPVILGITLQIYRWLHPLKQTLVFTKLQIAVAVAYISLIFEILLPIWSDVYVRDIWDVFCYVLGAIYFYHLINKKNPR</sequence>
<organism evidence="2 3">
    <name type="scientific">Negadavirga shengliensis</name>
    <dbReference type="NCBI Taxonomy" id="1389218"/>
    <lineage>
        <taxon>Bacteria</taxon>
        <taxon>Pseudomonadati</taxon>
        <taxon>Bacteroidota</taxon>
        <taxon>Cytophagia</taxon>
        <taxon>Cytophagales</taxon>
        <taxon>Cyclobacteriaceae</taxon>
        <taxon>Negadavirga</taxon>
    </lineage>
</organism>
<feature type="transmembrane region" description="Helical" evidence="1">
    <location>
        <begin position="69"/>
        <end position="90"/>
    </location>
</feature>
<comment type="caution">
    <text evidence="2">The sequence shown here is derived from an EMBL/GenBank/DDBJ whole genome shotgun (WGS) entry which is preliminary data.</text>
</comment>
<dbReference type="RefSeq" id="WP_377060828.1">
    <property type="nucleotide sequence ID" value="NZ_JBHSJJ010000001.1"/>
</dbReference>
<feature type="transmembrane region" description="Helical" evidence="1">
    <location>
        <begin position="40"/>
        <end position="57"/>
    </location>
</feature>
<keyword evidence="1" id="KW-0472">Membrane</keyword>